<dbReference type="EMBL" id="WTYF01000004">
    <property type="protein sequence ID" value="MXO50651.1"/>
    <property type="molecule type" value="Genomic_DNA"/>
</dbReference>
<dbReference type="InterPro" id="IPR012334">
    <property type="entry name" value="Pectin_lyas_fold"/>
</dbReference>
<dbReference type="Gene3D" id="2.160.20.10">
    <property type="entry name" value="Single-stranded right-handed beta-helix, Pectin lyase-like"/>
    <property type="match status" value="1"/>
</dbReference>
<dbReference type="SUPFAM" id="SSF51126">
    <property type="entry name" value="Pectin lyase-like"/>
    <property type="match status" value="1"/>
</dbReference>
<name>A0A844XXS9_9SPHN</name>
<feature type="region of interest" description="Disordered" evidence="1">
    <location>
        <begin position="315"/>
        <end position="337"/>
    </location>
</feature>
<keyword evidence="3" id="KW-1185">Reference proteome</keyword>
<organism evidence="2 3">
    <name type="scientific">Qipengyuania gaetbuli</name>
    <dbReference type="NCBI Taxonomy" id="266952"/>
    <lineage>
        <taxon>Bacteria</taxon>
        <taxon>Pseudomonadati</taxon>
        <taxon>Pseudomonadota</taxon>
        <taxon>Alphaproteobacteria</taxon>
        <taxon>Sphingomonadales</taxon>
        <taxon>Erythrobacteraceae</taxon>
        <taxon>Qipengyuania</taxon>
    </lineage>
</organism>
<evidence type="ECO:0000313" key="3">
    <source>
        <dbReference type="Proteomes" id="UP000444185"/>
    </source>
</evidence>
<proteinExistence type="predicted"/>
<reference evidence="2 3" key="1">
    <citation type="submission" date="2019-12" db="EMBL/GenBank/DDBJ databases">
        <title>Genomic-based taxomic classification of the family Erythrobacteraceae.</title>
        <authorList>
            <person name="Xu L."/>
        </authorList>
    </citation>
    <scope>NUCLEOTIDE SEQUENCE [LARGE SCALE GENOMIC DNA]</scope>
    <source>
        <strain evidence="2 3">DSM 16225</strain>
    </source>
</reference>
<dbReference type="Proteomes" id="UP000444185">
    <property type="component" value="Unassembled WGS sequence"/>
</dbReference>
<evidence type="ECO:0000256" key="1">
    <source>
        <dbReference type="SAM" id="MobiDB-lite"/>
    </source>
</evidence>
<comment type="caution">
    <text evidence="2">The sequence shown here is derived from an EMBL/GenBank/DDBJ whole genome shotgun (WGS) entry which is preliminary data.</text>
</comment>
<accession>A0A844XXS9</accession>
<evidence type="ECO:0008006" key="4">
    <source>
        <dbReference type="Google" id="ProtNLM"/>
    </source>
</evidence>
<gene>
    <name evidence="2" type="ORF">GRI42_04955</name>
</gene>
<dbReference type="OrthoDB" id="7431575at2"/>
<evidence type="ECO:0000313" key="2">
    <source>
        <dbReference type="EMBL" id="MXO50651.1"/>
    </source>
</evidence>
<dbReference type="RefSeq" id="WP_160607230.1">
    <property type="nucleotide sequence ID" value="NZ_WTYF01000004.1"/>
</dbReference>
<sequence length="353" mass="37533">MRLPGEWLAGWQVAQWQPAGSIAFGSAHNVAAIDETAAEIFDRFSDARASPGTVLHVSPSGNDSSGTGQKAAPFRSINKAIRTTNEAGLPAKIMIEAGAYSRGACPGFASTSPTVDIAFIAHGGRVVTGSWDETGNAPVDAQYANTHVVSTSSVDRVLDRSRLDRDGFHPEYIRVASAAICNRIPGSWAYQDGKADIYRHDGAPVTTANTYFLRPSTAVWSFASPVSIYLGGNDALSGFDAIRGNTGAALAYEISGLPAGMKALVVEGCTFRYNGGAWSVPSGGGGVRVKNPLWAGAVFGLRHQQQHARWLLGRKRPRRCGDPHGHSKLPGNPQRRPRLGLQHLAVRQCLHAA</sequence>
<dbReference type="AlphaFoldDB" id="A0A844XXS9"/>
<protein>
    <recommendedName>
        <fullName evidence="4">DUF1565 domain-containing protein</fullName>
    </recommendedName>
</protein>
<dbReference type="InterPro" id="IPR011050">
    <property type="entry name" value="Pectin_lyase_fold/virulence"/>
</dbReference>